<dbReference type="EMBL" id="JAFBCL010000001">
    <property type="protein sequence ID" value="MBM7809276.1"/>
    <property type="molecule type" value="Genomic_DNA"/>
</dbReference>
<organism evidence="4 5">
    <name type="scientific">Saccharothrix algeriensis</name>
    <dbReference type="NCBI Taxonomy" id="173560"/>
    <lineage>
        <taxon>Bacteria</taxon>
        <taxon>Bacillati</taxon>
        <taxon>Actinomycetota</taxon>
        <taxon>Actinomycetes</taxon>
        <taxon>Pseudonocardiales</taxon>
        <taxon>Pseudonocardiaceae</taxon>
        <taxon>Saccharothrix</taxon>
    </lineage>
</organism>
<dbReference type="Pfam" id="PF13561">
    <property type="entry name" value="adh_short_C2"/>
    <property type="match status" value="1"/>
</dbReference>
<dbReference type="SMART" id="SM00822">
    <property type="entry name" value="PKS_KR"/>
    <property type="match status" value="1"/>
</dbReference>
<comment type="caution">
    <text evidence="4">The sequence shown here is derived from an EMBL/GenBank/DDBJ whole genome shotgun (WGS) entry which is preliminary data.</text>
</comment>
<protein>
    <submittedName>
        <fullName evidence="4">Dihydroanticapsin dehydrogenase</fullName>
        <ecNumber evidence="4">1.1.1.385</ecNumber>
    </submittedName>
</protein>
<gene>
    <name evidence="4" type="ORF">JOE68_000141</name>
</gene>
<sequence length="236" mass="23673">MDLAFDDRKVLVTGGASGIGLACARAFLAAGARVVALDRAPGPPDVDTEHADVADEAGLAAAVAAAVERLGGLDVVVGCAGVSGPVGTPLVDTPAADLAAVLAVNVTGQLLLAKHTYPHLATGGAIVFLASDSAFVAAPGMAPYCASKGAVVSLTRALAVELDRVRVNCVCPSVVDTPMARADLGDEALDRADFPVQAADEVARQVLFLAGPHARPVNGHALLSDFGFSARSSFPA</sequence>
<evidence type="ECO:0000313" key="5">
    <source>
        <dbReference type="Proteomes" id="UP001195724"/>
    </source>
</evidence>
<dbReference type="PRINTS" id="PR00080">
    <property type="entry name" value="SDRFAMILY"/>
</dbReference>
<feature type="domain" description="Ketoreductase" evidence="3">
    <location>
        <begin position="8"/>
        <end position="168"/>
    </location>
</feature>
<comment type="similarity">
    <text evidence="1">Belongs to the short-chain dehydrogenases/reductases (SDR) family.</text>
</comment>
<dbReference type="EC" id="1.1.1.385" evidence="4"/>
<dbReference type="PANTHER" id="PTHR43180:SF66">
    <property type="entry name" value="SHORT-CHAIN DEHYDROGENASE_REDUCTASE FAMILY PROTEIN"/>
    <property type="match status" value="1"/>
</dbReference>
<keyword evidence="5" id="KW-1185">Reference proteome</keyword>
<evidence type="ECO:0000259" key="3">
    <source>
        <dbReference type="SMART" id="SM00822"/>
    </source>
</evidence>
<proteinExistence type="inferred from homology"/>
<reference evidence="4 5" key="1">
    <citation type="submission" date="2021-01" db="EMBL/GenBank/DDBJ databases">
        <title>Sequencing the genomes of 1000 actinobacteria strains.</title>
        <authorList>
            <person name="Klenk H.-P."/>
        </authorList>
    </citation>
    <scope>NUCLEOTIDE SEQUENCE [LARGE SCALE GENOMIC DNA]</scope>
    <source>
        <strain evidence="4 5">DSM 44581</strain>
    </source>
</reference>
<accession>A0ABS2S2H2</accession>
<dbReference type="CDD" id="cd05233">
    <property type="entry name" value="SDR_c"/>
    <property type="match status" value="1"/>
</dbReference>
<keyword evidence="2 4" id="KW-0560">Oxidoreductase</keyword>
<dbReference type="PANTHER" id="PTHR43180">
    <property type="entry name" value="3-OXOACYL-(ACYL-CARRIER-PROTEIN) REDUCTASE (AFU_ORTHOLOGUE AFUA_6G11210)"/>
    <property type="match status" value="1"/>
</dbReference>
<name>A0ABS2S2H2_9PSEU</name>
<dbReference type="RefSeq" id="WP_204840401.1">
    <property type="nucleotide sequence ID" value="NZ_JAFBCL010000001.1"/>
</dbReference>
<dbReference type="InterPro" id="IPR020904">
    <property type="entry name" value="Sc_DH/Rdtase_CS"/>
</dbReference>
<dbReference type="GO" id="GO:0016491">
    <property type="term" value="F:oxidoreductase activity"/>
    <property type="evidence" value="ECO:0007669"/>
    <property type="project" value="UniProtKB-KW"/>
</dbReference>
<dbReference type="InterPro" id="IPR057326">
    <property type="entry name" value="KR_dom"/>
</dbReference>
<dbReference type="Proteomes" id="UP001195724">
    <property type="component" value="Unassembled WGS sequence"/>
</dbReference>
<dbReference type="Gene3D" id="3.40.50.720">
    <property type="entry name" value="NAD(P)-binding Rossmann-like Domain"/>
    <property type="match status" value="1"/>
</dbReference>
<dbReference type="PRINTS" id="PR00081">
    <property type="entry name" value="GDHRDH"/>
</dbReference>
<dbReference type="SUPFAM" id="SSF51735">
    <property type="entry name" value="NAD(P)-binding Rossmann-fold domains"/>
    <property type="match status" value="1"/>
</dbReference>
<dbReference type="InterPro" id="IPR002347">
    <property type="entry name" value="SDR_fam"/>
</dbReference>
<dbReference type="PROSITE" id="PS00061">
    <property type="entry name" value="ADH_SHORT"/>
    <property type="match status" value="1"/>
</dbReference>
<evidence type="ECO:0000256" key="2">
    <source>
        <dbReference type="ARBA" id="ARBA00023002"/>
    </source>
</evidence>
<evidence type="ECO:0000256" key="1">
    <source>
        <dbReference type="ARBA" id="ARBA00006484"/>
    </source>
</evidence>
<evidence type="ECO:0000313" key="4">
    <source>
        <dbReference type="EMBL" id="MBM7809276.1"/>
    </source>
</evidence>
<dbReference type="InterPro" id="IPR036291">
    <property type="entry name" value="NAD(P)-bd_dom_sf"/>
</dbReference>